<keyword evidence="5" id="KW-1185">Reference proteome</keyword>
<dbReference type="PROSITE" id="PS51833">
    <property type="entry name" value="HDOD"/>
    <property type="match status" value="1"/>
</dbReference>
<dbReference type="RefSeq" id="WP_256614470.1">
    <property type="nucleotide sequence ID" value="NZ_JANIBK010000023.1"/>
</dbReference>
<dbReference type="Gene3D" id="3.40.50.2300">
    <property type="match status" value="1"/>
</dbReference>
<dbReference type="SUPFAM" id="SSF109604">
    <property type="entry name" value="HD-domain/PDEase-like"/>
    <property type="match status" value="1"/>
</dbReference>
<evidence type="ECO:0000313" key="5">
    <source>
        <dbReference type="Proteomes" id="UP001524586"/>
    </source>
</evidence>
<dbReference type="Pfam" id="PF00072">
    <property type="entry name" value="Response_reg"/>
    <property type="match status" value="1"/>
</dbReference>
<dbReference type="InterPro" id="IPR052340">
    <property type="entry name" value="RNase_Y/CdgJ"/>
</dbReference>
<feature type="domain" description="HDOD" evidence="3">
    <location>
        <begin position="140"/>
        <end position="338"/>
    </location>
</feature>
<protein>
    <submittedName>
        <fullName evidence="4">Response regulator</fullName>
    </submittedName>
</protein>
<comment type="caution">
    <text evidence="4">The sequence shown here is derived from an EMBL/GenBank/DDBJ whole genome shotgun (WGS) entry which is preliminary data.</text>
</comment>
<dbReference type="SUPFAM" id="SSF52172">
    <property type="entry name" value="CheY-like"/>
    <property type="match status" value="1"/>
</dbReference>
<proteinExistence type="predicted"/>
<evidence type="ECO:0000256" key="1">
    <source>
        <dbReference type="PROSITE-ProRule" id="PRU00169"/>
    </source>
</evidence>
<dbReference type="PANTHER" id="PTHR33525:SF3">
    <property type="entry name" value="RIBONUCLEASE Y"/>
    <property type="match status" value="1"/>
</dbReference>
<gene>
    <name evidence="4" type="ORF">NP596_06480</name>
</gene>
<dbReference type="InterPro" id="IPR001789">
    <property type="entry name" value="Sig_transdc_resp-reg_receiver"/>
</dbReference>
<evidence type="ECO:0000259" key="2">
    <source>
        <dbReference type="PROSITE" id="PS50110"/>
    </source>
</evidence>
<name>A0ABT1U2N7_9GAMM</name>
<sequence length="408" mass="46078">MKKNILFVDDDENVINGIRRQLRPYREQWQLFFAQSGNQALQLMQHTPVDLIISDMLMPEMQGNELLRQVGKLYPGTIRVILSGYADEETIKCALEVAHQHLIKPCNAETLRETIAQIFKIQDCLKNPRIMEGIGDPNQLPSLPKIYHEINAAIANDNTTVNELAEIFARDMVLSAKLLQLVNSAYFGLHRIVSNLSDAINMVGIKKLGNLVLSVHLKTAFPVTDPLMERYMHYLWKDAARVAELAKLISISERQQQDRPDQAYLGGLLHNMGLLIFLSRGGDRIKTLLEQVKNTNTPVSELETQIFGFTRSEATAYLLSLWKIPPRIIESILLQNTPSDAAYNGVSALTAVHVAACLLKPAVMEECGRLFDIALDTQYLQRIDKIDRLPEWQILADKVIARLDAEET</sequence>
<dbReference type="EMBL" id="JANIBK010000023">
    <property type="protein sequence ID" value="MCQ8128101.1"/>
    <property type="molecule type" value="Genomic_DNA"/>
</dbReference>
<accession>A0ABT1U2N7</accession>
<dbReference type="PIRSF" id="PIRSF036883">
    <property type="entry name" value="RR_HD-GYP_mod"/>
    <property type="match status" value="1"/>
</dbReference>
<feature type="modified residue" description="4-aspartylphosphate" evidence="1">
    <location>
        <position position="55"/>
    </location>
</feature>
<dbReference type="PROSITE" id="PS50110">
    <property type="entry name" value="RESPONSE_REGULATORY"/>
    <property type="match status" value="1"/>
</dbReference>
<dbReference type="SMART" id="SM00448">
    <property type="entry name" value="REC"/>
    <property type="match status" value="1"/>
</dbReference>
<dbReference type="InterPro" id="IPR011006">
    <property type="entry name" value="CheY-like_superfamily"/>
</dbReference>
<organism evidence="4 5">
    <name type="scientific">Methylomonas rivi</name>
    <dbReference type="NCBI Taxonomy" id="2952226"/>
    <lineage>
        <taxon>Bacteria</taxon>
        <taxon>Pseudomonadati</taxon>
        <taxon>Pseudomonadota</taxon>
        <taxon>Gammaproteobacteria</taxon>
        <taxon>Methylococcales</taxon>
        <taxon>Methylococcaceae</taxon>
        <taxon>Methylomonas</taxon>
    </lineage>
</organism>
<reference evidence="4 5" key="1">
    <citation type="submission" date="2022-07" db="EMBL/GenBank/DDBJ databases">
        <title>Methylomonas rivi sp. nov., Methylomonas rosea sp. nov., Methylomonas aureus sp. nov. and Methylomonas subterranea sp. nov., four novel methanotrophs isolated from a freshwater creek and the deep terrestrial subsurface.</title>
        <authorList>
            <person name="Abin C."/>
            <person name="Sankaranarayanan K."/>
            <person name="Garner C."/>
            <person name="Sindelar R."/>
            <person name="Kotary K."/>
            <person name="Garner R."/>
            <person name="Barclay S."/>
            <person name="Lawson P."/>
            <person name="Krumholz L."/>
        </authorList>
    </citation>
    <scope>NUCLEOTIDE SEQUENCE [LARGE SCALE GENOMIC DNA]</scope>
    <source>
        <strain evidence="4 5">WSC-6</strain>
    </source>
</reference>
<dbReference type="Proteomes" id="UP001524586">
    <property type="component" value="Unassembled WGS sequence"/>
</dbReference>
<dbReference type="CDD" id="cd17569">
    <property type="entry name" value="REC_HupR-like"/>
    <property type="match status" value="1"/>
</dbReference>
<dbReference type="InterPro" id="IPR013976">
    <property type="entry name" value="HDOD"/>
</dbReference>
<dbReference type="Gene3D" id="1.10.3210.10">
    <property type="entry name" value="Hypothetical protein af1432"/>
    <property type="match status" value="1"/>
</dbReference>
<evidence type="ECO:0000259" key="3">
    <source>
        <dbReference type="PROSITE" id="PS51833"/>
    </source>
</evidence>
<dbReference type="Pfam" id="PF08668">
    <property type="entry name" value="HDOD"/>
    <property type="match status" value="1"/>
</dbReference>
<keyword evidence="1" id="KW-0597">Phosphoprotein</keyword>
<dbReference type="PANTHER" id="PTHR33525">
    <property type="match status" value="1"/>
</dbReference>
<evidence type="ECO:0000313" key="4">
    <source>
        <dbReference type="EMBL" id="MCQ8128101.1"/>
    </source>
</evidence>
<feature type="domain" description="Response regulatory" evidence="2">
    <location>
        <begin position="4"/>
        <end position="119"/>
    </location>
</feature>
<dbReference type="InterPro" id="IPR014626">
    <property type="entry name" value="Sig_transdc_resp-reg_put"/>
</dbReference>